<dbReference type="PANTHER" id="PTHR30329:SF18">
    <property type="entry name" value="MOTILITY PROTEIN B"/>
    <property type="match status" value="1"/>
</dbReference>
<evidence type="ECO:0000256" key="4">
    <source>
        <dbReference type="ARBA" id="ARBA00022692"/>
    </source>
</evidence>
<dbReference type="Pfam" id="PF13677">
    <property type="entry name" value="MotB_plug"/>
    <property type="match status" value="1"/>
</dbReference>
<dbReference type="KEGG" id="acom:CEW83_08160"/>
<dbReference type="InterPro" id="IPR050330">
    <property type="entry name" value="Bact_OuterMem_StrucFunc"/>
</dbReference>
<reference evidence="11 12" key="1">
    <citation type="submission" date="2017-06" db="EMBL/GenBank/DDBJ databases">
        <title>Azoarcus.</title>
        <authorList>
            <person name="Woo J.-H."/>
            <person name="Kim H.-S."/>
        </authorList>
    </citation>
    <scope>NUCLEOTIDE SEQUENCE [LARGE SCALE GENOMIC DNA]</scope>
    <source>
        <strain evidence="11 12">TSPY31</strain>
    </source>
</reference>
<dbReference type="Proteomes" id="UP000244930">
    <property type="component" value="Chromosome"/>
</dbReference>
<evidence type="ECO:0000256" key="6">
    <source>
        <dbReference type="ARBA" id="ARBA00023136"/>
    </source>
</evidence>
<dbReference type="AlphaFoldDB" id="A0A2U8GNI9"/>
<evidence type="ECO:0000313" key="11">
    <source>
        <dbReference type="EMBL" id="AWI75191.1"/>
    </source>
</evidence>
<name>A0A2U8GNI9_9RHOO</name>
<dbReference type="SUPFAM" id="SSF103088">
    <property type="entry name" value="OmpA-like"/>
    <property type="match status" value="1"/>
</dbReference>
<protein>
    <submittedName>
        <fullName evidence="11">Flagellar motor protein MotB</fullName>
    </submittedName>
</protein>
<feature type="region of interest" description="Disordered" evidence="8">
    <location>
        <begin position="316"/>
        <end position="339"/>
    </location>
</feature>
<dbReference type="PANTHER" id="PTHR30329">
    <property type="entry name" value="STATOR ELEMENT OF FLAGELLAR MOTOR COMPLEX"/>
    <property type="match status" value="1"/>
</dbReference>
<keyword evidence="11" id="KW-0966">Cell projection</keyword>
<evidence type="ECO:0000259" key="10">
    <source>
        <dbReference type="PROSITE" id="PS51123"/>
    </source>
</evidence>
<keyword evidence="3" id="KW-1003">Cell membrane</keyword>
<dbReference type="RefSeq" id="WP_108948899.1">
    <property type="nucleotide sequence ID" value="NZ_CP022187.1"/>
</dbReference>
<sequence length="339" mass="36359">MSDESQQPIIVKRIKKGGGGAHGGAWKIAYADFVTAMMAFFLLMWLLGSTAQGDLEGIADHFQNPLKLAMAGGEGSGDSSSIIKGGGEDLSRKVGQVKRGDTPSTRAINVDAARDRTPSDPADGGAEEAELRRERARLVDLKGRIEAIIEADPQLRQFKEQILMDITSEGLRIQLVDEQNRPMFTSASANLQPYTRDLLRSIGRALNDVDNRISLSGHTDSARYAGGDRGFSNWELSSNRANASRRELVSGGLEVAKVVRVVGLADTIPLRKEDPLDPINRRISIIVLNKRTEAAIRGEGGNLDVSASAPLDPATLTRDGSSGSAAQGIIPNIRPALGR</sequence>
<dbReference type="InterPro" id="IPR006665">
    <property type="entry name" value="OmpA-like"/>
</dbReference>
<comment type="subcellular location">
    <subcellularLocation>
        <location evidence="1">Cell membrane</location>
        <topology evidence="1">Single-pass membrane protein</topology>
    </subcellularLocation>
</comment>
<evidence type="ECO:0000256" key="9">
    <source>
        <dbReference type="SAM" id="Phobius"/>
    </source>
</evidence>
<keyword evidence="11" id="KW-0969">Cilium</keyword>
<keyword evidence="4 9" id="KW-0812">Transmembrane</keyword>
<evidence type="ECO:0000256" key="8">
    <source>
        <dbReference type="SAM" id="MobiDB-lite"/>
    </source>
</evidence>
<dbReference type="CDD" id="cd07185">
    <property type="entry name" value="OmpA_C-like"/>
    <property type="match status" value="1"/>
</dbReference>
<evidence type="ECO:0000256" key="2">
    <source>
        <dbReference type="ARBA" id="ARBA00008914"/>
    </source>
</evidence>
<feature type="domain" description="OmpA-like" evidence="10">
    <location>
        <begin position="171"/>
        <end position="291"/>
    </location>
</feature>
<evidence type="ECO:0000256" key="1">
    <source>
        <dbReference type="ARBA" id="ARBA00004162"/>
    </source>
</evidence>
<feature type="transmembrane region" description="Helical" evidence="9">
    <location>
        <begin position="28"/>
        <end position="47"/>
    </location>
</feature>
<dbReference type="GO" id="GO:0005886">
    <property type="term" value="C:plasma membrane"/>
    <property type="evidence" value="ECO:0007669"/>
    <property type="project" value="UniProtKB-SubCell"/>
</dbReference>
<dbReference type="InterPro" id="IPR036737">
    <property type="entry name" value="OmpA-like_sf"/>
</dbReference>
<dbReference type="InterPro" id="IPR025713">
    <property type="entry name" value="MotB-like_N_dom"/>
</dbReference>
<keyword evidence="6 7" id="KW-0472">Membrane</keyword>
<dbReference type="Gene3D" id="3.30.1330.60">
    <property type="entry name" value="OmpA-like domain"/>
    <property type="match status" value="1"/>
</dbReference>
<dbReference type="PROSITE" id="PS51123">
    <property type="entry name" value="OMPA_2"/>
    <property type="match status" value="1"/>
</dbReference>
<proteinExistence type="inferred from homology"/>
<evidence type="ECO:0000313" key="12">
    <source>
        <dbReference type="Proteomes" id="UP000244930"/>
    </source>
</evidence>
<dbReference type="Pfam" id="PF00691">
    <property type="entry name" value="OmpA"/>
    <property type="match status" value="1"/>
</dbReference>
<keyword evidence="11" id="KW-0282">Flagellum</keyword>
<keyword evidence="5 9" id="KW-1133">Transmembrane helix</keyword>
<keyword evidence="12" id="KW-1185">Reference proteome</keyword>
<evidence type="ECO:0000256" key="5">
    <source>
        <dbReference type="ARBA" id="ARBA00022989"/>
    </source>
</evidence>
<evidence type="ECO:0000256" key="7">
    <source>
        <dbReference type="PROSITE-ProRule" id="PRU00473"/>
    </source>
</evidence>
<comment type="similarity">
    <text evidence="2">Belongs to the MotB family.</text>
</comment>
<accession>A0A2U8GNI9</accession>
<organism evidence="11 12">
    <name type="scientific">Parazoarcus communis</name>
    <dbReference type="NCBI Taxonomy" id="41977"/>
    <lineage>
        <taxon>Bacteria</taxon>
        <taxon>Pseudomonadati</taxon>
        <taxon>Pseudomonadota</taxon>
        <taxon>Betaproteobacteria</taxon>
        <taxon>Rhodocyclales</taxon>
        <taxon>Zoogloeaceae</taxon>
        <taxon>Parazoarcus</taxon>
    </lineage>
</organism>
<dbReference type="EMBL" id="CP022187">
    <property type="protein sequence ID" value="AWI75191.1"/>
    <property type="molecule type" value="Genomic_DNA"/>
</dbReference>
<evidence type="ECO:0000256" key="3">
    <source>
        <dbReference type="ARBA" id="ARBA00022475"/>
    </source>
</evidence>
<gene>
    <name evidence="11" type="ORF">CEW83_08160</name>
</gene>
<dbReference type="NCBIfam" id="NF006548">
    <property type="entry name" value="PRK09041.1"/>
    <property type="match status" value="1"/>
</dbReference>